<dbReference type="GO" id="GO:0005634">
    <property type="term" value="C:nucleus"/>
    <property type="evidence" value="ECO:0007669"/>
    <property type="project" value="UniProtKB-SubCell"/>
</dbReference>
<dbReference type="AlphaFoldDB" id="A0A564YWT6"/>
<dbReference type="InterPro" id="IPR036638">
    <property type="entry name" value="HLH_DNA-bd_sf"/>
</dbReference>
<dbReference type="SUPFAM" id="SSF47459">
    <property type="entry name" value="HLH, helix-loop-helix DNA-binding domain"/>
    <property type="match status" value="1"/>
</dbReference>
<keyword evidence="4" id="KW-0804">Transcription</keyword>
<feature type="compositionally biased region" description="Polar residues" evidence="6">
    <location>
        <begin position="1037"/>
        <end position="1065"/>
    </location>
</feature>
<dbReference type="Pfam" id="PF00010">
    <property type="entry name" value="HLH"/>
    <property type="match status" value="1"/>
</dbReference>
<evidence type="ECO:0000313" key="9">
    <source>
        <dbReference type="Proteomes" id="UP000321570"/>
    </source>
</evidence>
<feature type="compositionally biased region" description="Low complexity" evidence="6">
    <location>
        <begin position="410"/>
        <end position="425"/>
    </location>
</feature>
<keyword evidence="2" id="KW-0805">Transcription regulation</keyword>
<dbReference type="Proteomes" id="UP000321570">
    <property type="component" value="Unassembled WGS sequence"/>
</dbReference>
<dbReference type="GO" id="GO:0000981">
    <property type="term" value="F:DNA-binding transcription factor activity, RNA polymerase II-specific"/>
    <property type="evidence" value="ECO:0007669"/>
    <property type="project" value="TreeGrafter"/>
</dbReference>
<comment type="subcellular location">
    <subcellularLocation>
        <location evidence="1">Nucleus</location>
    </subcellularLocation>
</comment>
<evidence type="ECO:0000256" key="2">
    <source>
        <dbReference type="ARBA" id="ARBA00023015"/>
    </source>
</evidence>
<sequence length="1065" mass="116691">MSLVVSQSMHETKKHSEIKSGQFMVSNLDDSDAERDEDEPEIEKDTEFVEDLNKAVEFDTLPSLFKSLSLAYVGRTVTSPRWSHFMGTGFQLKQKVRLNNIVWREYHMQYVKQHDPVVVKFEVPSAEPTNIDRQCLVMSGKFWNQHSKKLTFEYRRWRTFFINHLRPKANSKTSCRSDKRHTDFELPLDFPPKIPFVDDKEAFNDVATFSGVGSPRFLDDLMKEFDGNLDFFLDQPFPDPRDTSMLGNSDIMQPGLTQLQPNSESYRNDLIMGLLQQPAMPTIMEDEYSSTCAYNRQSAGSSHAASQVTHNHQPFASQLQHARPNCSFPCAPQSTTFRSYPPPEYGYTNKPFLGPGGTPQPAPCKSIRFAEPDTGKASGGNLALLNALLQKPSSTVSPARRGLRERHHSNSSSVASVSSPETGSSQTGGSYKRKQSLPMGTSALIVDLSKERMNSPPSGSNGSGSGTMYVEEMSSGFVDTSTPQSEGSVLDSLPQNRLSGSSLYSYQSSGIIHNRFSSVERMPLSMVQAPSPPPPSAASGTAAASGQQQILRVQNPASAAALPYVIATTARNEQQQQQKLISPYRRSRSQYHPNPPPYRRPQPGCVMPGGNSISSAPDLYTVCPLAPSQQPQVHQEPPEGGDIHHTVASDDIEESLEQDDFLLDEANETNDDTDFDGCLMTSEDGGGDPSGGLVNDEDEDEEDIKSAYLITPHPTALSINGSSTSLCGGGQTGSPVSSLQPPGTTEQRRRMSMQSSLKLLQELVQQNQERRCLNAGGRKPPVVSSSGIASQLPHGQHPPHQQKTSKAAILRDGAELIRSQRAIGDRLDAQISSLQAELDSLHESVNACCEKLPTSGAVSKQQAKSMKSAARFWYHNFVSQATEANWKFYIFSLIFTDVFETYCDKVCCSSSREVLRRSTISWLEDHCDLPQLRKLMTQAICSLSITTNALQQPNLLPQQAREAAARLAALNSTSPTNAQQVPPYSSNSSLLSTPPFNTQHFESITNSSPLGGCLNFGNQQQQSLSSPSSVSISSPSTATANTLMSSNPPLLTHVTTPSNTFIHHP</sequence>
<evidence type="ECO:0000256" key="3">
    <source>
        <dbReference type="ARBA" id="ARBA00023125"/>
    </source>
</evidence>
<dbReference type="PANTHER" id="PTHR15741:SF37">
    <property type="entry name" value="LD38259P"/>
    <property type="match status" value="1"/>
</dbReference>
<dbReference type="InterPro" id="IPR011598">
    <property type="entry name" value="bHLH_dom"/>
</dbReference>
<gene>
    <name evidence="8" type="ORF">WMSIL1_LOCUS10279</name>
</gene>
<feature type="region of interest" description="Disordered" evidence="6">
    <location>
        <begin position="354"/>
        <end position="373"/>
    </location>
</feature>
<evidence type="ECO:0000259" key="7">
    <source>
        <dbReference type="Pfam" id="PF00010"/>
    </source>
</evidence>
<feature type="domain" description="BHLH" evidence="7">
    <location>
        <begin position="745"/>
        <end position="819"/>
    </location>
</feature>
<dbReference type="Gene3D" id="4.10.280.10">
    <property type="entry name" value="Helix-loop-helix DNA-binding domain"/>
    <property type="match status" value="1"/>
</dbReference>
<name>A0A564YWT6_HYMDI</name>
<feature type="region of interest" description="Disordered" evidence="6">
    <location>
        <begin position="573"/>
        <end position="612"/>
    </location>
</feature>
<feature type="region of interest" description="Disordered" evidence="6">
    <location>
        <begin position="526"/>
        <end position="547"/>
    </location>
</feature>
<proteinExistence type="predicted"/>
<dbReference type="GO" id="GO:0000978">
    <property type="term" value="F:RNA polymerase II cis-regulatory region sequence-specific DNA binding"/>
    <property type="evidence" value="ECO:0007669"/>
    <property type="project" value="TreeGrafter"/>
</dbReference>
<keyword evidence="9" id="KW-1185">Reference proteome</keyword>
<feature type="compositionally biased region" description="Low complexity" evidence="6">
    <location>
        <begin position="537"/>
        <end position="547"/>
    </location>
</feature>
<feature type="region of interest" description="Disordered" evidence="6">
    <location>
        <begin position="392"/>
        <end position="439"/>
    </location>
</feature>
<accession>A0A564YWT6</accession>
<feature type="compositionally biased region" description="Low complexity" evidence="6">
    <location>
        <begin position="1019"/>
        <end position="1036"/>
    </location>
</feature>
<dbReference type="InterPro" id="IPR052207">
    <property type="entry name" value="Max-like/E-box_TFs"/>
</dbReference>
<feature type="region of interest" description="Disordered" evidence="6">
    <location>
        <begin position="774"/>
        <end position="805"/>
    </location>
</feature>
<evidence type="ECO:0000256" key="5">
    <source>
        <dbReference type="ARBA" id="ARBA00023242"/>
    </source>
</evidence>
<dbReference type="CDD" id="cd21739">
    <property type="entry name" value="NES2-NLS_ChREBP-like"/>
    <property type="match status" value="1"/>
</dbReference>
<dbReference type="PANTHER" id="PTHR15741">
    <property type="entry name" value="BASIC HELIX-LOOP-HELIX ZIP TRANSCRIPTION FACTOR"/>
    <property type="match status" value="1"/>
</dbReference>
<dbReference type="GO" id="GO:0046983">
    <property type="term" value="F:protein dimerization activity"/>
    <property type="evidence" value="ECO:0007669"/>
    <property type="project" value="InterPro"/>
</dbReference>
<feature type="compositionally biased region" description="Low complexity" evidence="6">
    <location>
        <begin position="793"/>
        <end position="802"/>
    </location>
</feature>
<evidence type="ECO:0000256" key="4">
    <source>
        <dbReference type="ARBA" id="ARBA00023163"/>
    </source>
</evidence>
<feature type="region of interest" description="Disordered" evidence="6">
    <location>
        <begin position="726"/>
        <end position="748"/>
    </location>
</feature>
<evidence type="ECO:0000313" key="8">
    <source>
        <dbReference type="EMBL" id="VUZ51741.1"/>
    </source>
</evidence>
<reference evidence="8 9" key="1">
    <citation type="submission" date="2019-07" db="EMBL/GenBank/DDBJ databases">
        <authorList>
            <person name="Jastrzebski P J."/>
            <person name="Paukszto L."/>
            <person name="Jastrzebski P J."/>
        </authorList>
    </citation>
    <scope>NUCLEOTIDE SEQUENCE [LARGE SCALE GENOMIC DNA]</scope>
    <source>
        <strain evidence="8 9">WMS-il1</strain>
    </source>
</reference>
<feature type="compositionally biased region" description="Polar residues" evidence="6">
    <location>
        <begin position="733"/>
        <end position="745"/>
    </location>
</feature>
<dbReference type="EMBL" id="CABIJS010000444">
    <property type="protein sequence ID" value="VUZ51741.1"/>
    <property type="molecule type" value="Genomic_DNA"/>
</dbReference>
<evidence type="ECO:0000256" key="1">
    <source>
        <dbReference type="ARBA" id="ARBA00004123"/>
    </source>
</evidence>
<feature type="region of interest" description="Disordered" evidence="6">
    <location>
        <begin position="1015"/>
        <end position="1065"/>
    </location>
</feature>
<keyword evidence="3" id="KW-0238">DNA-binding</keyword>
<evidence type="ECO:0000256" key="6">
    <source>
        <dbReference type="SAM" id="MobiDB-lite"/>
    </source>
</evidence>
<organism evidence="8 9">
    <name type="scientific">Hymenolepis diminuta</name>
    <name type="common">Rat tapeworm</name>
    <dbReference type="NCBI Taxonomy" id="6216"/>
    <lineage>
        <taxon>Eukaryota</taxon>
        <taxon>Metazoa</taxon>
        <taxon>Spiralia</taxon>
        <taxon>Lophotrochozoa</taxon>
        <taxon>Platyhelminthes</taxon>
        <taxon>Cestoda</taxon>
        <taxon>Eucestoda</taxon>
        <taxon>Cyclophyllidea</taxon>
        <taxon>Hymenolepididae</taxon>
        <taxon>Hymenolepis</taxon>
    </lineage>
</organism>
<protein>
    <recommendedName>
        <fullName evidence="7">BHLH domain-containing protein</fullName>
    </recommendedName>
</protein>
<keyword evidence="5" id="KW-0539">Nucleus</keyword>